<evidence type="ECO:0000313" key="3">
    <source>
        <dbReference type="EMBL" id="KAK9159202.1"/>
    </source>
</evidence>
<dbReference type="AlphaFoldDB" id="A0AAP0PWQ3"/>
<dbReference type="InterPro" id="IPR036514">
    <property type="entry name" value="SGNH_hydro_sf"/>
</dbReference>
<comment type="caution">
    <text evidence="3">The sequence shown here is derived from an EMBL/GenBank/DDBJ whole genome shotgun (WGS) entry which is preliminary data.</text>
</comment>
<evidence type="ECO:0008006" key="5">
    <source>
        <dbReference type="Google" id="ProtNLM"/>
    </source>
</evidence>
<protein>
    <recommendedName>
        <fullName evidence="5">GDSL esterase/lipase</fullName>
    </recommendedName>
</protein>
<proteinExistence type="inferred from homology"/>
<feature type="signal peptide" evidence="2">
    <location>
        <begin position="1"/>
        <end position="22"/>
    </location>
</feature>
<dbReference type="PANTHER" id="PTHR45642:SF30">
    <property type="entry name" value="SGNH HYDROLASE-TYPE ESTERASE DOMAIN-CONTAINING PROTEIN"/>
    <property type="match status" value="1"/>
</dbReference>
<dbReference type="EMBL" id="JBBNAG010000002">
    <property type="protein sequence ID" value="KAK9159202.1"/>
    <property type="molecule type" value="Genomic_DNA"/>
</dbReference>
<evidence type="ECO:0000256" key="1">
    <source>
        <dbReference type="ARBA" id="ARBA00008668"/>
    </source>
</evidence>
<dbReference type="Gene3D" id="3.40.50.1110">
    <property type="entry name" value="SGNH hydrolase"/>
    <property type="match status" value="1"/>
</dbReference>
<dbReference type="PANTHER" id="PTHR45642">
    <property type="entry name" value="GDSL ESTERASE/LIPASE EXL3"/>
    <property type="match status" value="1"/>
</dbReference>
<feature type="chain" id="PRO_5042811086" description="GDSL esterase/lipase" evidence="2">
    <location>
        <begin position="23"/>
        <end position="372"/>
    </location>
</feature>
<dbReference type="InterPro" id="IPR001087">
    <property type="entry name" value="GDSL"/>
</dbReference>
<dbReference type="GO" id="GO:0016788">
    <property type="term" value="F:hydrolase activity, acting on ester bonds"/>
    <property type="evidence" value="ECO:0007669"/>
    <property type="project" value="InterPro"/>
</dbReference>
<evidence type="ECO:0000313" key="4">
    <source>
        <dbReference type="Proteomes" id="UP001419268"/>
    </source>
</evidence>
<accession>A0AAP0PWQ3</accession>
<reference evidence="3 4" key="1">
    <citation type="submission" date="2024-01" db="EMBL/GenBank/DDBJ databases">
        <title>Genome assemblies of Stephania.</title>
        <authorList>
            <person name="Yang L."/>
        </authorList>
    </citation>
    <scope>NUCLEOTIDE SEQUENCE [LARGE SCALE GENOMIC DNA]</scope>
    <source>
        <strain evidence="3">JXDWG</strain>
        <tissue evidence="3">Leaf</tissue>
    </source>
</reference>
<dbReference type="CDD" id="cd01837">
    <property type="entry name" value="SGNH_plant_lipase_like"/>
    <property type="match status" value="1"/>
</dbReference>
<organism evidence="3 4">
    <name type="scientific">Stephania cephalantha</name>
    <dbReference type="NCBI Taxonomy" id="152367"/>
    <lineage>
        <taxon>Eukaryota</taxon>
        <taxon>Viridiplantae</taxon>
        <taxon>Streptophyta</taxon>
        <taxon>Embryophyta</taxon>
        <taxon>Tracheophyta</taxon>
        <taxon>Spermatophyta</taxon>
        <taxon>Magnoliopsida</taxon>
        <taxon>Ranunculales</taxon>
        <taxon>Menispermaceae</taxon>
        <taxon>Menispermoideae</taxon>
        <taxon>Cissampelideae</taxon>
        <taxon>Stephania</taxon>
    </lineage>
</organism>
<dbReference type="Proteomes" id="UP001419268">
    <property type="component" value="Unassembled WGS sequence"/>
</dbReference>
<sequence length="372" mass="40960">MASFLIVFTILAAIASFDKCTCTSTNEPRYPAIFVFGDSTVDTGMNNYIPTEMKSDHAPYGRDLTNHKPTGRFSNGRLVPDMLASKLGIKEMVPPYLSPVLSKEDLMTGVSFASAGSGIDDLTTVVSGVLPVSKQPSYFLQYKERLKLAVGEEQATKIVNGGLVLISAGSNDFLFDFYAVPLRKIQYNISGYQDYLLQRVQNVVKELYSSGCRNFAIAGLAPIGCVPIKVNTRTGPTKCLDDVNSDAVVYNSKLQHVLQSLQASLSGSRFLYADIYNPMMDVLKNPQQYDDIQSLVLDQRIKNFNSICAHVGFKEIKKGCCGYTGYVEMGPLCNSFTPVCANAAEYMFWDAVHPSEAAYELATKSLMETIFR</sequence>
<keyword evidence="4" id="KW-1185">Reference proteome</keyword>
<dbReference type="InterPro" id="IPR050592">
    <property type="entry name" value="GDSL_lipolytic_enzyme"/>
</dbReference>
<dbReference type="SUPFAM" id="SSF52266">
    <property type="entry name" value="SGNH hydrolase"/>
    <property type="match status" value="1"/>
</dbReference>
<name>A0AAP0PWQ3_9MAGN</name>
<evidence type="ECO:0000256" key="2">
    <source>
        <dbReference type="SAM" id="SignalP"/>
    </source>
</evidence>
<keyword evidence="2" id="KW-0732">Signal</keyword>
<dbReference type="InterPro" id="IPR035669">
    <property type="entry name" value="SGNH_plant_lipase-like"/>
</dbReference>
<comment type="similarity">
    <text evidence="1">Belongs to the 'GDSL' lipolytic enzyme family.</text>
</comment>
<dbReference type="Pfam" id="PF00657">
    <property type="entry name" value="Lipase_GDSL"/>
    <property type="match status" value="1"/>
</dbReference>
<gene>
    <name evidence="3" type="ORF">Scep_005776</name>
</gene>